<sequence>MLFPYQFLAHPMDRMQEFVRFIFDEVWCEAVPGMNYVVETLFAAEPDLLNMITELDTQEVSGADNFLKPLHALFEKFKGLNQEQKQQFKDWFALNNDIQRLCEHGDQCQPGTYEVIKQAFPEEHFPGLVTELKRFYKNLYSADFLKLASVKSKIGVIDDHNHKFVTLNHRDVCPFCGLSGMLNRYENKREAYDHYFPKDKYPFNSINFYNLVPACHHCNSSYKLAKDPHIDTKDPLNIPRKVFYPFRDNQNSIELQVTVKQADWENLERDDIELMLGPDVVADELKTWNDLYGIADRYKAECCSTGSGKAWLTEVFERADKLKMSRQHYVETIELDSDLDPYVDKRFLKKAFLAGCRDAKLFD</sequence>
<dbReference type="Gene3D" id="1.10.30.50">
    <property type="match status" value="1"/>
</dbReference>
<dbReference type="Proteomes" id="UP001501476">
    <property type="component" value="Unassembled WGS sequence"/>
</dbReference>
<protein>
    <recommendedName>
        <fullName evidence="3">HNH endonuclease</fullName>
    </recommendedName>
</protein>
<comment type="caution">
    <text evidence="1">The sequence shown here is derived from an EMBL/GenBank/DDBJ whole genome shotgun (WGS) entry which is preliminary data.</text>
</comment>
<name>A0ABN0TPZ3_9GAMM</name>
<accession>A0ABN0TPZ3</accession>
<dbReference type="RefSeq" id="WP_286305822.1">
    <property type="nucleotide sequence ID" value="NZ_AP027741.1"/>
</dbReference>
<keyword evidence="2" id="KW-1185">Reference proteome</keyword>
<organism evidence="1 2">
    <name type="scientific">Methylophaga marina</name>
    <dbReference type="NCBI Taxonomy" id="45495"/>
    <lineage>
        <taxon>Bacteria</taxon>
        <taxon>Pseudomonadati</taxon>
        <taxon>Pseudomonadota</taxon>
        <taxon>Gammaproteobacteria</taxon>
        <taxon>Thiotrichales</taxon>
        <taxon>Piscirickettsiaceae</taxon>
        <taxon>Methylophaga</taxon>
    </lineage>
</organism>
<evidence type="ECO:0000313" key="1">
    <source>
        <dbReference type="EMBL" id="GAA0227197.1"/>
    </source>
</evidence>
<gene>
    <name evidence="1" type="ORF">GCM10008964_18270</name>
</gene>
<evidence type="ECO:0000313" key="2">
    <source>
        <dbReference type="Proteomes" id="UP001501476"/>
    </source>
</evidence>
<dbReference type="EMBL" id="BAAADG010000006">
    <property type="protein sequence ID" value="GAA0227197.1"/>
    <property type="molecule type" value="Genomic_DNA"/>
</dbReference>
<proteinExistence type="predicted"/>
<reference evidence="1 2" key="1">
    <citation type="journal article" date="2019" name="Int. J. Syst. Evol. Microbiol.">
        <title>The Global Catalogue of Microorganisms (GCM) 10K type strain sequencing project: providing services to taxonomists for standard genome sequencing and annotation.</title>
        <authorList>
            <consortium name="The Broad Institute Genomics Platform"/>
            <consortium name="The Broad Institute Genome Sequencing Center for Infectious Disease"/>
            <person name="Wu L."/>
            <person name="Ma J."/>
        </authorList>
    </citation>
    <scope>NUCLEOTIDE SEQUENCE [LARGE SCALE GENOMIC DNA]</scope>
    <source>
        <strain evidence="1 2">JCM 6886</strain>
    </source>
</reference>
<evidence type="ECO:0008006" key="3">
    <source>
        <dbReference type="Google" id="ProtNLM"/>
    </source>
</evidence>